<feature type="compositionally biased region" description="Basic and acidic residues" evidence="1">
    <location>
        <begin position="103"/>
        <end position="129"/>
    </location>
</feature>
<sequence>MSVRMSSNSLAVPLINSTVDASVCGKDALTDSYGWFVQMLLAGLAFGLLILKRFCEPKKHRRSWLVWFYDTSKQGLGAMIVHFCNVFLSEAFKGDPCTWRGVGGEKEGGGARKGGEEEEKEGGGARKEGEEEEEEGGGARKGGEEEEKEGELKKNHPALLGNVSVRTIQHRLQISLKLPTRHAAKKPLLTEAMKKKRLSFCKRYRQWTPEQWRKVMFSDESTFRLVRMASTTVRRPSDVSRYHPKYTVKTVKHPDSVMVWGGFSGNKGRGGLYFLPKNVTMKGANYIEVLRDHLLVPYAIHECEVFMQDYAPAHRSKVVQKFLTDNNIPVLDWPGNSPDLNPIENAWNEMKKAIAKKRPTNINELKQALTKLWVEMDLSYFTKLATSMPKRIGMVIQYKGNMTKY</sequence>
<gene>
    <name evidence="5" type="primary">TCB1_5</name>
    <name evidence="5" type="ORF">GWK47_021592</name>
</gene>
<feature type="transmembrane region" description="Helical" evidence="2">
    <location>
        <begin position="33"/>
        <end position="51"/>
    </location>
</feature>
<dbReference type="AlphaFoldDB" id="A0A8J4XXJ0"/>
<evidence type="ECO:0000313" key="5">
    <source>
        <dbReference type="EMBL" id="KAG0711020.1"/>
    </source>
</evidence>
<evidence type="ECO:0000256" key="2">
    <source>
        <dbReference type="SAM" id="Phobius"/>
    </source>
</evidence>
<dbReference type="InterPro" id="IPR002492">
    <property type="entry name" value="Transposase_Tc1-like"/>
</dbReference>
<feature type="region of interest" description="Disordered" evidence="1">
    <location>
        <begin position="103"/>
        <end position="157"/>
    </location>
</feature>
<feature type="domain" description="Transposase Tc1-like" evidence="3">
    <location>
        <begin position="162"/>
        <end position="205"/>
    </location>
</feature>
<dbReference type="Gene3D" id="3.30.420.10">
    <property type="entry name" value="Ribonuclease H-like superfamily/Ribonuclease H"/>
    <property type="match status" value="1"/>
</dbReference>
<keyword evidence="6" id="KW-1185">Reference proteome</keyword>
<dbReference type="GO" id="GO:0003677">
    <property type="term" value="F:DNA binding"/>
    <property type="evidence" value="ECO:0007669"/>
    <property type="project" value="InterPro"/>
</dbReference>
<dbReference type="EMBL" id="JACEEZ010023663">
    <property type="protein sequence ID" value="KAG0711020.1"/>
    <property type="molecule type" value="Genomic_DNA"/>
</dbReference>
<dbReference type="Proteomes" id="UP000770661">
    <property type="component" value="Unassembled WGS sequence"/>
</dbReference>
<evidence type="ECO:0000313" key="6">
    <source>
        <dbReference type="Proteomes" id="UP000770661"/>
    </source>
</evidence>
<dbReference type="InterPro" id="IPR036397">
    <property type="entry name" value="RNaseH_sf"/>
</dbReference>
<accession>A0A8J4XXJ0</accession>
<feature type="domain" description="Tc1-like transposase DDE" evidence="4">
    <location>
        <begin position="215"/>
        <end position="365"/>
    </location>
</feature>
<dbReference type="OrthoDB" id="6381513at2759"/>
<protein>
    <submittedName>
        <fullName evidence="5">Transposable element Tcb1 transposase</fullName>
    </submittedName>
</protein>
<dbReference type="PANTHER" id="PTHR31735">
    <property type="entry name" value="VACUOLAR MEMBRANE PROTEIN YPL162C"/>
    <property type="match status" value="1"/>
</dbReference>
<proteinExistence type="predicted"/>
<evidence type="ECO:0000259" key="4">
    <source>
        <dbReference type="Pfam" id="PF13358"/>
    </source>
</evidence>
<keyword evidence="2" id="KW-0472">Membrane</keyword>
<evidence type="ECO:0000259" key="3">
    <source>
        <dbReference type="Pfam" id="PF01498"/>
    </source>
</evidence>
<reference evidence="5" key="1">
    <citation type="submission" date="2020-07" db="EMBL/GenBank/DDBJ databases">
        <title>The High-quality genome of the commercially important snow crab, Chionoecetes opilio.</title>
        <authorList>
            <person name="Jeong J.-H."/>
            <person name="Ryu S."/>
        </authorList>
    </citation>
    <scope>NUCLEOTIDE SEQUENCE</scope>
    <source>
        <strain evidence="5">MADBK_172401_WGS</strain>
        <tissue evidence="5">Digestive gland</tissue>
    </source>
</reference>
<organism evidence="5 6">
    <name type="scientific">Chionoecetes opilio</name>
    <name type="common">Atlantic snow crab</name>
    <name type="synonym">Cancer opilio</name>
    <dbReference type="NCBI Taxonomy" id="41210"/>
    <lineage>
        <taxon>Eukaryota</taxon>
        <taxon>Metazoa</taxon>
        <taxon>Ecdysozoa</taxon>
        <taxon>Arthropoda</taxon>
        <taxon>Crustacea</taxon>
        <taxon>Multicrustacea</taxon>
        <taxon>Malacostraca</taxon>
        <taxon>Eumalacostraca</taxon>
        <taxon>Eucarida</taxon>
        <taxon>Decapoda</taxon>
        <taxon>Pleocyemata</taxon>
        <taxon>Brachyura</taxon>
        <taxon>Eubrachyura</taxon>
        <taxon>Majoidea</taxon>
        <taxon>Majidae</taxon>
        <taxon>Chionoecetes</taxon>
    </lineage>
</organism>
<dbReference type="PANTHER" id="PTHR31735:SF1">
    <property type="entry name" value="VACUOLAR MEMBRANE PROTEIN YPL162C"/>
    <property type="match status" value="1"/>
</dbReference>
<dbReference type="GO" id="GO:0015074">
    <property type="term" value="P:DNA integration"/>
    <property type="evidence" value="ECO:0007669"/>
    <property type="project" value="InterPro"/>
</dbReference>
<dbReference type="GO" id="GO:0006313">
    <property type="term" value="P:DNA transposition"/>
    <property type="evidence" value="ECO:0007669"/>
    <property type="project" value="InterPro"/>
</dbReference>
<name>A0A8J4XXJ0_CHIOP</name>
<dbReference type="GO" id="GO:0016020">
    <property type="term" value="C:membrane"/>
    <property type="evidence" value="ECO:0007669"/>
    <property type="project" value="TreeGrafter"/>
</dbReference>
<dbReference type="InterPro" id="IPR038717">
    <property type="entry name" value="Tc1-like_DDE_dom"/>
</dbReference>
<dbReference type="Pfam" id="PF13358">
    <property type="entry name" value="DDE_3"/>
    <property type="match status" value="1"/>
</dbReference>
<evidence type="ECO:0000256" key="1">
    <source>
        <dbReference type="SAM" id="MobiDB-lite"/>
    </source>
</evidence>
<keyword evidence="2" id="KW-1133">Transmembrane helix</keyword>
<keyword evidence="2" id="KW-0812">Transmembrane</keyword>
<comment type="caution">
    <text evidence="5">The sequence shown here is derived from an EMBL/GenBank/DDBJ whole genome shotgun (WGS) entry which is preliminary data.</text>
</comment>
<dbReference type="Pfam" id="PF01498">
    <property type="entry name" value="HTH_Tnp_Tc3_2"/>
    <property type="match status" value="1"/>
</dbReference>
<dbReference type="InterPro" id="IPR022127">
    <property type="entry name" value="STIMATE/YPL162C"/>
</dbReference>